<feature type="domain" description="Amidohydrolase-related" evidence="4">
    <location>
        <begin position="80"/>
        <end position="332"/>
    </location>
</feature>
<gene>
    <name evidence="5" type="ORF">CC84DRAFT_1205338</name>
</gene>
<dbReference type="InterPro" id="IPR032466">
    <property type="entry name" value="Metal_Hydrolase"/>
</dbReference>
<evidence type="ECO:0000313" key="5">
    <source>
        <dbReference type="EMBL" id="OAG05565.1"/>
    </source>
</evidence>
<dbReference type="InterPro" id="IPR032465">
    <property type="entry name" value="ACMSD"/>
</dbReference>
<sequence>MAPLSHPIITLEEAFLSPHVPSFYAAQNHPDPHAESGLTGFATPSLFEFGAQRLSSMNDNGISLQIVSHVPSPLPLDVRTAAAVNDDVAAKIAANPAGRFAAFATLPMRYPEDAAKELRRCVRELGFVGALIDSNCGGRFYDDSTFFPVFAAAADLDVPIYIHPCPNEAVKQLLYAGNYSADIATSLSEYAWGWHNDAAVSFLRLFACGIFDRLPALKIVLGHCGEMIPFQMERTANVIERQWPHIGGDHSRTFRAVWNENVWVTTSGFFDTGNMACVLRQCRPDRVMFSVDYPFGKNEAGVAFLNKLLEEGLVDEEGLERIAWKNAEGLLRVKVETW</sequence>
<dbReference type="STRING" id="1460663.A0A177CD51"/>
<reference evidence="5 6" key="1">
    <citation type="submission" date="2016-05" db="EMBL/GenBank/DDBJ databases">
        <title>Comparative analysis of secretome profiles of manganese(II)-oxidizing ascomycete fungi.</title>
        <authorList>
            <consortium name="DOE Joint Genome Institute"/>
            <person name="Zeiner C.A."/>
            <person name="Purvine S.O."/>
            <person name="Zink E.M."/>
            <person name="Wu S."/>
            <person name="Pasa-Tolic L."/>
            <person name="Chaput D.L."/>
            <person name="Haridas S."/>
            <person name="Grigoriev I.V."/>
            <person name="Santelli C.M."/>
            <person name="Hansel C.M."/>
        </authorList>
    </citation>
    <scope>NUCLEOTIDE SEQUENCE [LARGE SCALE GENOMIC DNA]</scope>
    <source>
        <strain evidence="5 6">AP3s5-JAC2a</strain>
    </source>
</reference>
<accession>A0A177CD51</accession>
<keyword evidence="5" id="KW-0378">Hydrolase</keyword>
<name>A0A177CD51_9PLEO</name>
<dbReference type="GeneID" id="28765454"/>
<organism evidence="5 6">
    <name type="scientific">Paraphaeosphaeria sporulosa</name>
    <dbReference type="NCBI Taxonomy" id="1460663"/>
    <lineage>
        <taxon>Eukaryota</taxon>
        <taxon>Fungi</taxon>
        <taxon>Dikarya</taxon>
        <taxon>Ascomycota</taxon>
        <taxon>Pezizomycotina</taxon>
        <taxon>Dothideomycetes</taxon>
        <taxon>Pleosporomycetidae</taxon>
        <taxon>Pleosporales</taxon>
        <taxon>Massarineae</taxon>
        <taxon>Didymosphaeriaceae</taxon>
        <taxon>Paraphaeosphaeria</taxon>
    </lineage>
</organism>
<dbReference type="InterPro" id="IPR006680">
    <property type="entry name" value="Amidohydro-rel"/>
</dbReference>
<dbReference type="OrthoDB" id="432010at2759"/>
<dbReference type="Pfam" id="PF04909">
    <property type="entry name" value="Amidohydro_2"/>
    <property type="match status" value="1"/>
</dbReference>
<dbReference type="GO" id="GO:0016787">
    <property type="term" value="F:hydrolase activity"/>
    <property type="evidence" value="ECO:0007669"/>
    <property type="project" value="UniProtKB-KW"/>
</dbReference>
<keyword evidence="6" id="KW-1185">Reference proteome</keyword>
<evidence type="ECO:0000313" key="6">
    <source>
        <dbReference type="Proteomes" id="UP000077069"/>
    </source>
</evidence>
<dbReference type="EMBL" id="KV441552">
    <property type="protein sequence ID" value="OAG05565.1"/>
    <property type="molecule type" value="Genomic_DNA"/>
</dbReference>
<evidence type="ECO:0000256" key="2">
    <source>
        <dbReference type="ARBA" id="ARBA00023239"/>
    </source>
</evidence>
<proteinExistence type="inferred from homology"/>
<dbReference type="AlphaFoldDB" id="A0A177CD51"/>
<protein>
    <submittedName>
        <fullName evidence="5">Amidohydrolase 2</fullName>
    </submittedName>
</protein>
<dbReference type="GO" id="GO:0016831">
    <property type="term" value="F:carboxy-lyase activity"/>
    <property type="evidence" value="ECO:0007669"/>
    <property type="project" value="UniProtKB-KW"/>
</dbReference>
<dbReference type="SUPFAM" id="SSF51556">
    <property type="entry name" value="Metallo-dependent hydrolases"/>
    <property type="match status" value="1"/>
</dbReference>
<keyword evidence="1 3" id="KW-0210">Decarboxylase</keyword>
<dbReference type="PANTHER" id="PTHR21240">
    <property type="entry name" value="2-AMINO-3-CARBOXYLMUCONATE-6-SEMIALDEHYDE DECARBOXYLASE"/>
    <property type="match status" value="1"/>
</dbReference>
<evidence type="ECO:0000256" key="1">
    <source>
        <dbReference type="ARBA" id="ARBA00022793"/>
    </source>
</evidence>
<evidence type="ECO:0000256" key="3">
    <source>
        <dbReference type="RuleBase" id="RU366045"/>
    </source>
</evidence>
<dbReference type="GO" id="GO:0019748">
    <property type="term" value="P:secondary metabolic process"/>
    <property type="evidence" value="ECO:0007669"/>
    <property type="project" value="TreeGrafter"/>
</dbReference>
<dbReference type="PANTHER" id="PTHR21240:SF30">
    <property type="entry name" value="AMIDOHYDROLASE-RELATED DOMAIN-CONTAINING PROTEIN-RELATED"/>
    <property type="match status" value="1"/>
</dbReference>
<dbReference type="Proteomes" id="UP000077069">
    <property type="component" value="Unassembled WGS sequence"/>
</dbReference>
<dbReference type="InParanoid" id="A0A177CD51"/>
<evidence type="ECO:0000259" key="4">
    <source>
        <dbReference type="Pfam" id="PF04909"/>
    </source>
</evidence>
<dbReference type="Gene3D" id="3.20.20.140">
    <property type="entry name" value="Metal-dependent hydrolases"/>
    <property type="match status" value="1"/>
</dbReference>
<dbReference type="GO" id="GO:0005829">
    <property type="term" value="C:cytosol"/>
    <property type="evidence" value="ECO:0007669"/>
    <property type="project" value="TreeGrafter"/>
</dbReference>
<dbReference type="RefSeq" id="XP_018035930.1">
    <property type="nucleotide sequence ID" value="XM_018181968.1"/>
</dbReference>
<comment type="similarity">
    <text evidence="3">Belongs to the metallo-dependent hydrolases superfamily.</text>
</comment>
<keyword evidence="2 3" id="KW-0456">Lyase</keyword>